<evidence type="ECO:0008006" key="4">
    <source>
        <dbReference type="Google" id="ProtNLM"/>
    </source>
</evidence>
<name>A0A9W7X5N1_9POAL</name>
<accession>A0A9W7X5N1</accession>
<evidence type="ECO:0000313" key="2">
    <source>
        <dbReference type="EMBL" id="KAJ1253558.1"/>
    </source>
</evidence>
<dbReference type="AlphaFoldDB" id="A0A9W7X5N1"/>
<gene>
    <name evidence="2" type="ORF">BS78_K235800</name>
</gene>
<evidence type="ECO:0000313" key="3">
    <source>
        <dbReference type="Proteomes" id="UP001164776"/>
    </source>
</evidence>
<keyword evidence="3" id="KW-1185">Reference proteome</keyword>
<reference evidence="2 3" key="1">
    <citation type="submission" date="2022-10" db="EMBL/GenBank/DDBJ databases">
        <title>WGS assembly of Paspalum vaginatum 540-79.</title>
        <authorList>
            <person name="Sun G."/>
            <person name="Wase N."/>
            <person name="Shu S."/>
            <person name="Jenkins J."/>
            <person name="Zhou B."/>
            <person name="Torres-Rodriguez J."/>
            <person name="Chen C."/>
            <person name="Sandor L."/>
            <person name="Plott C."/>
            <person name="Yoshinga Y."/>
            <person name="Daum C."/>
            <person name="Qi P."/>
            <person name="Barry K."/>
            <person name="Lipzen A."/>
            <person name="Berry L."/>
            <person name="Pedersen C."/>
            <person name="Gottilla T."/>
            <person name="Foltz A."/>
            <person name="Yu H."/>
            <person name="O'Malley R."/>
            <person name="Zhang C."/>
            <person name="Devos K."/>
            <person name="Sigmon B."/>
            <person name="Yu B."/>
            <person name="Obata T."/>
            <person name="Schmutz J."/>
            <person name="Schnable J."/>
        </authorList>
    </citation>
    <scope>NUCLEOTIDE SEQUENCE [LARGE SCALE GENOMIC DNA]</scope>
    <source>
        <strain evidence="3">cv. 540-79</strain>
    </source>
</reference>
<comment type="caution">
    <text evidence="2">The sequence shown here is derived from an EMBL/GenBank/DDBJ whole genome shotgun (WGS) entry which is preliminary data.</text>
</comment>
<proteinExistence type="predicted"/>
<protein>
    <recommendedName>
        <fullName evidence="4">Reverse transcriptase zinc-binding domain-containing protein</fullName>
    </recommendedName>
</protein>
<sequence>MAAARRGEGEESSEPKKPVRKKREQERNAAATRAWMPTAACRLDVAAARRLDSDSHAHLDADAVPAWTLTTTCSMAAAAAHSLDADRCARLEAERRAQPAVGASTREGVETTNYLILECSFSQDIWSRLQINTSSRDVAALWELPQPQAIPAEHYNMFLLMICWFFWKHQNDVVFNSLSPCHGRLKSALVDAAPLWRHHLPPASAAVVDSWCSLISENM</sequence>
<organism evidence="2 3">
    <name type="scientific">Paspalum vaginatum</name>
    <name type="common">seashore paspalum</name>
    <dbReference type="NCBI Taxonomy" id="158149"/>
    <lineage>
        <taxon>Eukaryota</taxon>
        <taxon>Viridiplantae</taxon>
        <taxon>Streptophyta</taxon>
        <taxon>Embryophyta</taxon>
        <taxon>Tracheophyta</taxon>
        <taxon>Spermatophyta</taxon>
        <taxon>Magnoliopsida</taxon>
        <taxon>Liliopsida</taxon>
        <taxon>Poales</taxon>
        <taxon>Poaceae</taxon>
        <taxon>PACMAD clade</taxon>
        <taxon>Panicoideae</taxon>
        <taxon>Andropogonodae</taxon>
        <taxon>Paspaleae</taxon>
        <taxon>Paspalinae</taxon>
        <taxon>Paspalum</taxon>
    </lineage>
</organism>
<feature type="region of interest" description="Disordered" evidence="1">
    <location>
        <begin position="1"/>
        <end position="33"/>
    </location>
</feature>
<feature type="compositionally biased region" description="Basic and acidic residues" evidence="1">
    <location>
        <begin position="1"/>
        <end position="27"/>
    </location>
</feature>
<evidence type="ECO:0000256" key="1">
    <source>
        <dbReference type="SAM" id="MobiDB-lite"/>
    </source>
</evidence>
<dbReference type="Proteomes" id="UP001164776">
    <property type="component" value="Unassembled WGS sequence"/>
</dbReference>
<dbReference type="EMBL" id="MU631019">
    <property type="protein sequence ID" value="KAJ1253558.1"/>
    <property type="molecule type" value="Genomic_DNA"/>
</dbReference>